<dbReference type="Proteomes" id="UP000663792">
    <property type="component" value="Unassembled WGS sequence"/>
</dbReference>
<dbReference type="GO" id="GO:0003989">
    <property type="term" value="F:acetyl-CoA carboxylase activity"/>
    <property type="evidence" value="ECO:0007669"/>
    <property type="project" value="InterPro"/>
</dbReference>
<organism evidence="2 3">
    <name type="scientific">Nakamurella leprariae</name>
    <dbReference type="NCBI Taxonomy" id="2803911"/>
    <lineage>
        <taxon>Bacteria</taxon>
        <taxon>Bacillati</taxon>
        <taxon>Actinomycetota</taxon>
        <taxon>Actinomycetes</taxon>
        <taxon>Nakamurellales</taxon>
        <taxon>Nakamurellaceae</taxon>
        <taxon>Nakamurella</taxon>
    </lineage>
</organism>
<dbReference type="InterPro" id="IPR032716">
    <property type="entry name" value="ACC_epsilon"/>
</dbReference>
<proteinExistence type="predicted"/>
<dbReference type="GO" id="GO:0004658">
    <property type="term" value="F:propionyl-CoA carboxylase activity"/>
    <property type="evidence" value="ECO:0007669"/>
    <property type="project" value="InterPro"/>
</dbReference>
<evidence type="ECO:0000256" key="1">
    <source>
        <dbReference type="SAM" id="MobiDB-lite"/>
    </source>
</evidence>
<evidence type="ECO:0000313" key="2">
    <source>
        <dbReference type="EMBL" id="MBM9469071.1"/>
    </source>
</evidence>
<evidence type="ECO:0008006" key="4">
    <source>
        <dbReference type="Google" id="ProtNLM"/>
    </source>
</evidence>
<keyword evidence="3" id="KW-1185">Reference proteome</keyword>
<comment type="caution">
    <text evidence="2">The sequence shown here is derived from an EMBL/GenBank/DDBJ whole genome shotgun (WGS) entry which is preliminary data.</text>
</comment>
<evidence type="ECO:0000313" key="3">
    <source>
        <dbReference type="Proteomes" id="UP000663792"/>
    </source>
</evidence>
<accession>A0A938YGG9</accession>
<dbReference type="RefSeq" id="WP_205262032.1">
    <property type="nucleotide sequence ID" value="NZ_JAERWK010000023.1"/>
</dbReference>
<reference evidence="2" key="1">
    <citation type="submission" date="2021-01" db="EMBL/GenBank/DDBJ databases">
        <title>YIM 132084 draft genome.</title>
        <authorList>
            <person name="An D."/>
        </authorList>
    </citation>
    <scope>NUCLEOTIDE SEQUENCE</scope>
    <source>
        <strain evidence="2">YIM 132084</strain>
    </source>
</reference>
<name>A0A938YGG9_9ACTN</name>
<protein>
    <recommendedName>
        <fullName evidence="4">Acyl-CoA carboxylase subunit epsilon</fullName>
    </recommendedName>
</protein>
<dbReference type="EMBL" id="JAERWK010000023">
    <property type="protein sequence ID" value="MBM9469071.1"/>
    <property type="molecule type" value="Genomic_DNA"/>
</dbReference>
<dbReference type="Pfam" id="PF13822">
    <property type="entry name" value="ACC_epsilon"/>
    <property type="match status" value="1"/>
</dbReference>
<feature type="compositionally biased region" description="Basic and acidic residues" evidence="1">
    <location>
        <begin position="37"/>
        <end position="46"/>
    </location>
</feature>
<gene>
    <name evidence="2" type="ORF">JL106_17430</name>
</gene>
<feature type="region of interest" description="Disordered" evidence="1">
    <location>
        <begin position="34"/>
        <end position="71"/>
    </location>
</feature>
<dbReference type="AlphaFoldDB" id="A0A938YGG9"/>
<sequence>MSGSHAEVPALRISSSATAEEVAAVVAVLLQLGGGEAEPRTPRADRWAASARPGRPTVPGWSDPRAAFEGR</sequence>